<organism evidence="1">
    <name type="scientific">Lymnaea stagnalis</name>
    <name type="common">Great pond snail</name>
    <name type="synonym">Helix stagnalis</name>
    <dbReference type="NCBI Taxonomy" id="6523"/>
    <lineage>
        <taxon>Eukaryota</taxon>
        <taxon>Metazoa</taxon>
        <taxon>Spiralia</taxon>
        <taxon>Lophotrochozoa</taxon>
        <taxon>Mollusca</taxon>
        <taxon>Gastropoda</taxon>
        <taxon>Heterobranchia</taxon>
        <taxon>Euthyneura</taxon>
        <taxon>Panpulmonata</taxon>
        <taxon>Hygrophila</taxon>
        <taxon>Lymnaeoidea</taxon>
        <taxon>Lymnaeidae</taxon>
        <taxon>Lymnaea</taxon>
    </lineage>
</organism>
<reference evidence="1" key="1">
    <citation type="submission" date="2004-03" db="EMBL/GenBank/DDBJ databases">
        <title>A genome-wide screening approach for membrane-targeted gene products.</title>
        <authorList>
            <person name="Jaaro H."/>
            <person name="Levy Z."/>
            <person name="Fainzilber M."/>
        </authorList>
    </citation>
    <scope>NUCLEOTIDE SEQUENCE</scope>
    <source>
        <tissue evidence="1">CNS</tissue>
    </source>
</reference>
<feature type="non-terminal residue" evidence="1">
    <location>
        <position position="52"/>
    </location>
</feature>
<name>Q592Q3_LYMST</name>
<feature type="non-terminal residue" evidence="1">
    <location>
        <position position="1"/>
    </location>
</feature>
<proteinExistence type="evidence at transcript level"/>
<dbReference type="AlphaFoldDB" id="Q592Q3"/>
<evidence type="ECO:0000313" key="1">
    <source>
        <dbReference type="EMBL" id="AAS86736.1"/>
    </source>
</evidence>
<accession>Q592Q3</accession>
<protein>
    <submittedName>
        <fullName evidence="1">Uncharacterized protein</fullName>
    </submittedName>
</protein>
<dbReference type="EMBL" id="AY577412">
    <property type="protein sequence ID" value="AAS86736.1"/>
    <property type="molecule type" value="mRNA"/>
</dbReference>
<sequence>SNSKKLTEFSLAMYLTLVIVAAILLLLTVLFVRFMSANHDTFKKMGIETPPT</sequence>
<dbReference type="SMR" id="Q592Q3"/>